<proteinExistence type="predicted"/>
<protein>
    <submittedName>
        <fullName evidence="3">Uncharacterized protein</fullName>
    </submittedName>
</protein>
<dbReference type="PANTHER" id="PTHR30221">
    <property type="entry name" value="SMALL-CONDUCTANCE MECHANOSENSITIVE CHANNEL"/>
    <property type="match status" value="1"/>
</dbReference>
<dbReference type="PANTHER" id="PTHR30221:SF1">
    <property type="entry name" value="SMALL-CONDUCTANCE MECHANOSENSITIVE CHANNEL"/>
    <property type="match status" value="1"/>
</dbReference>
<evidence type="ECO:0000313" key="4">
    <source>
        <dbReference type="Proteomes" id="UP001500689"/>
    </source>
</evidence>
<feature type="compositionally biased region" description="Pro residues" evidence="1">
    <location>
        <begin position="312"/>
        <end position="325"/>
    </location>
</feature>
<feature type="region of interest" description="Disordered" evidence="1">
    <location>
        <begin position="224"/>
        <end position="344"/>
    </location>
</feature>
<evidence type="ECO:0000313" key="3">
    <source>
        <dbReference type="EMBL" id="GAA3578340.1"/>
    </source>
</evidence>
<feature type="transmembrane region" description="Helical" evidence="2">
    <location>
        <begin position="110"/>
        <end position="134"/>
    </location>
</feature>
<feature type="compositionally biased region" description="Gly residues" evidence="1">
    <location>
        <begin position="259"/>
        <end position="270"/>
    </location>
</feature>
<dbReference type="Proteomes" id="UP001500689">
    <property type="component" value="Unassembled WGS sequence"/>
</dbReference>
<feature type="compositionally biased region" description="Low complexity" evidence="1">
    <location>
        <begin position="232"/>
        <end position="258"/>
    </location>
</feature>
<dbReference type="EMBL" id="BAAAZN010000022">
    <property type="protein sequence ID" value="GAA3578340.1"/>
    <property type="molecule type" value="Genomic_DNA"/>
</dbReference>
<reference evidence="4" key="1">
    <citation type="journal article" date="2019" name="Int. J. Syst. Evol. Microbiol.">
        <title>The Global Catalogue of Microorganisms (GCM) 10K type strain sequencing project: providing services to taxonomists for standard genome sequencing and annotation.</title>
        <authorList>
            <consortium name="The Broad Institute Genomics Platform"/>
            <consortium name="The Broad Institute Genome Sequencing Center for Infectious Disease"/>
            <person name="Wu L."/>
            <person name="Ma J."/>
        </authorList>
    </citation>
    <scope>NUCLEOTIDE SEQUENCE [LARGE SCALE GENOMIC DNA]</scope>
    <source>
        <strain evidence="4">JCM 16898</strain>
    </source>
</reference>
<feature type="transmembrane region" description="Helical" evidence="2">
    <location>
        <begin position="154"/>
        <end position="175"/>
    </location>
</feature>
<keyword evidence="2" id="KW-0472">Membrane</keyword>
<name>A0ABP6Y860_9PSEU</name>
<comment type="caution">
    <text evidence="3">The sequence shown here is derived from an EMBL/GenBank/DDBJ whole genome shotgun (WGS) entry which is preliminary data.</text>
</comment>
<dbReference type="Pfam" id="PF05552">
    <property type="entry name" value="MS_channel_1st_1"/>
    <property type="match status" value="2"/>
</dbReference>
<feature type="compositionally biased region" description="Low complexity" evidence="1">
    <location>
        <begin position="271"/>
        <end position="286"/>
    </location>
</feature>
<dbReference type="InterPro" id="IPR008910">
    <property type="entry name" value="MSC_TM_helix"/>
</dbReference>
<accession>A0ABP6Y860</accession>
<feature type="transmembrane region" description="Helical" evidence="2">
    <location>
        <begin position="181"/>
        <end position="202"/>
    </location>
</feature>
<dbReference type="InterPro" id="IPR045275">
    <property type="entry name" value="MscS_archaea/bacteria_type"/>
</dbReference>
<sequence length="344" mass="34600">MGEQLKDGLGQAWNLVATFVPKLVGFLIILLIGWLIAKAVSKGLELVLGKLGFSRLVEKTGLTGMLKQANLDATTILVKLVYFFILLIALQLAFGVFGQSNPVSQLINDIIAFLPRIVVALVLIVVAAAIAKVVRDVVTSALAGRSAGRLLGTISYWLIMAFGIIAALGQVNIATAVTGPVLVTVLATIGGVIVVGFGGGLIKPAQERWGGWLNNLQGQLGSGGAVSGQVGGQSQAGAHQAASQTAAYPAGTQAPAGTGQAGTGQPGTGQPGAHQSGTQSSAGTSQPGAHESGAQPPTGGYPSGGQSGTLPPTDPYRPGTQPPPGAGRSDEPPTPPSGFDPGGR</sequence>
<feature type="transmembrane region" description="Helical" evidence="2">
    <location>
        <begin position="76"/>
        <end position="98"/>
    </location>
</feature>
<keyword evidence="2" id="KW-1133">Transmembrane helix</keyword>
<organism evidence="3 4">
    <name type="scientific">Amycolatopsis ultiminotia</name>
    <dbReference type="NCBI Taxonomy" id="543629"/>
    <lineage>
        <taxon>Bacteria</taxon>
        <taxon>Bacillati</taxon>
        <taxon>Actinomycetota</taxon>
        <taxon>Actinomycetes</taxon>
        <taxon>Pseudonocardiales</taxon>
        <taxon>Pseudonocardiaceae</taxon>
        <taxon>Amycolatopsis</taxon>
    </lineage>
</organism>
<feature type="transmembrane region" description="Helical" evidence="2">
    <location>
        <begin position="12"/>
        <end position="36"/>
    </location>
</feature>
<evidence type="ECO:0000256" key="1">
    <source>
        <dbReference type="SAM" id="MobiDB-lite"/>
    </source>
</evidence>
<evidence type="ECO:0000256" key="2">
    <source>
        <dbReference type="SAM" id="Phobius"/>
    </source>
</evidence>
<keyword evidence="4" id="KW-1185">Reference proteome</keyword>
<gene>
    <name evidence="3" type="ORF">GCM10022222_73900</name>
</gene>
<keyword evidence="2" id="KW-0812">Transmembrane</keyword>